<dbReference type="RefSeq" id="WP_345467888.1">
    <property type="nucleotide sequence ID" value="NZ_BAABRP010000024.1"/>
</dbReference>
<dbReference type="Proteomes" id="UP001401887">
    <property type="component" value="Unassembled WGS sequence"/>
</dbReference>
<protein>
    <recommendedName>
        <fullName evidence="3">DUF2190 family protein</fullName>
    </recommendedName>
</protein>
<evidence type="ECO:0008006" key="3">
    <source>
        <dbReference type="Google" id="ProtNLM"/>
    </source>
</evidence>
<evidence type="ECO:0000313" key="2">
    <source>
        <dbReference type="Proteomes" id="UP001401887"/>
    </source>
</evidence>
<evidence type="ECO:0000313" key="1">
    <source>
        <dbReference type="EMBL" id="GAA5514777.1"/>
    </source>
</evidence>
<keyword evidence="2" id="KW-1185">Reference proteome</keyword>
<comment type="caution">
    <text evidence="1">The sequence shown here is derived from an EMBL/GenBank/DDBJ whole genome shotgun (WGS) entry which is preliminary data.</text>
</comment>
<name>A0ABP9WEW7_9DEIO</name>
<organism evidence="1 2">
    <name type="scientific">Deinococcus carri</name>
    <dbReference type="NCBI Taxonomy" id="1211323"/>
    <lineage>
        <taxon>Bacteria</taxon>
        <taxon>Thermotogati</taxon>
        <taxon>Deinococcota</taxon>
        <taxon>Deinococci</taxon>
        <taxon>Deinococcales</taxon>
        <taxon>Deinococcaceae</taxon>
        <taxon>Deinococcus</taxon>
    </lineage>
</organism>
<proteinExistence type="predicted"/>
<dbReference type="EMBL" id="BAABRP010000024">
    <property type="protein sequence ID" value="GAA5514777.1"/>
    <property type="molecule type" value="Genomic_DNA"/>
</dbReference>
<reference evidence="1 2" key="1">
    <citation type="submission" date="2024-02" db="EMBL/GenBank/DDBJ databases">
        <title>Deinococcus carri NBRC 110142.</title>
        <authorList>
            <person name="Ichikawa N."/>
            <person name="Katano-Makiyama Y."/>
            <person name="Hidaka K."/>
        </authorList>
    </citation>
    <scope>NUCLEOTIDE SEQUENCE [LARGE SCALE GENOMIC DNA]</scope>
    <source>
        <strain evidence="1 2">NBRC 110142</strain>
    </source>
</reference>
<accession>A0ABP9WEW7</accession>
<sequence>MVTISKNLHKTHKALITAALAVAAGTKSGDVVLVGTKGLKGWALTDAATADTVADGTAAPGLAAGQATVELVGISLAVNLPVAGAGVVGDKVYKVAADGTYTGVASGNTFIGYALKDWADGNVIPVGLSNA</sequence>
<gene>
    <name evidence="1" type="ORF">Dcar01_03538</name>
</gene>